<comment type="caution">
    <text evidence="1">The sequence shown here is derived from an EMBL/GenBank/DDBJ whole genome shotgun (WGS) entry which is preliminary data.</text>
</comment>
<proteinExistence type="predicted"/>
<evidence type="ECO:0000313" key="2">
    <source>
        <dbReference type="Proteomes" id="UP001189429"/>
    </source>
</evidence>
<organism evidence="1 2">
    <name type="scientific">Prorocentrum cordatum</name>
    <dbReference type="NCBI Taxonomy" id="2364126"/>
    <lineage>
        <taxon>Eukaryota</taxon>
        <taxon>Sar</taxon>
        <taxon>Alveolata</taxon>
        <taxon>Dinophyceae</taxon>
        <taxon>Prorocentrales</taxon>
        <taxon>Prorocentraceae</taxon>
        <taxon>Prorocentrum</taxon>
    </lineage>
</organism>
<feature type="non-terminal residue" evidence="1">
    <location>
        <position position="1"/>
    </location>
</feature>
<dbReference type="SUPFAM" id="SSF52833">
    <property type="entry name" value="Thioredoxin-like"/>
    <property type="match status" value="1"/>
</dbReference>
<protein>
    <recommendedName>
        <fullName evidence="3">Thioredoxin domain-containing protein</fullName>
    </recommendedName>
</protein>
<evidence type="ECO:0008006" key="3">
    <source>
        <dbReference type="Google" id="ProtNLM"/>
    </source>
</evidence>
<dbReference type="Gene3D" id="3.40.30.10">
    <property type="entry name" value="Glutaredoxin"/>
    <property type="match status" value="1"/>
</dbReference>
<reference evidence="1" key="1">
    <citation type="submission" date="2023-10" db="EMBL/GenBank/DDBJ databases">
        <authorList>
            <person name="Chen Y."/>
            <person name="Shah S."/>
            <person name="Dougan E. K."/>
            <person name="Thang M."/>
            <person name="Chan C."/>
        </authorList>
    </citation>
    <scope>NUCLEOTIDE SEQUENCE [LARGE SCALE GENOMIC DNA]</scope>
</reference>
<name>A0ABN9XZ87_9DINO</name>
<dbReference type="InterPro" id="IPR036249">
    <property type="entry name" value="Thioredoxin-like_sf"/>
</dbReference>
<dbReference type="CDD" id="cd02961">
    <property type="entry name" value="PDI_a_family"/>
    <property type="match status" value="1"/>
</dbReference>
<gene>
    <name evidence="1" type="ORF">PCOR1329_LOCUS79935</name>
</gene>
<evidence type="ECO:0000313" key="1">
    <source>
        <dbReference type="EMBL" id="CAK0903708.1"/>
    </source>
</evidence>
<keyword evidence="2" id="KW-1185">Reference proteome</keyword>
<sequence>RRGAARRAPTAAARAAMALAAAVAGALLRAALLLRGASAWSWGSGWIAGPSTKTHATDELDGSTFEPFLKENPVAAILFYAPWCFYSQQMMPAWDLAHQKMQLHDPPVPLAPLRGCA</sequence>
<accession>A0ABN9XZ87</accession>
<dbReference type="Proteomes" id="UP001189429">
    <property type="component" value="Unassembled WGS sequence"/>
</dbReference>
<dbReference type="EMBL" id="CAUYUJ010021280">
    <property type="protein sequence ID" value="CAK0903708.1"/>
    <property type="molecule type" value="Genomic_DNA"/>
</dbReference>